<name>A0A117MEJ3_9EURY</name>
<proteinExistence type="predicted"/>
<accession>A0A117MEJ3</accession>
<dbReference type="EMBL" id="LGHE01000236">
    <property type="protein sequence ID" value="KUK99701.1"/>
    <property type="molecule type" value="Genomic_DNA"/>
</dbReference>
<dbReference type="AlphaFoldDB" id="A0A117MEJ3"/>
<organism evidence="1 2">
    <name type="scientific">Methanoculleus marisnigri</name>
    <dbReference type="NCBI Taxonomy" id="2198"/>
    <lineage>
        <taxon>Archaea</taxon>
        <taxon>Methanobacteriati</taxon>
        <taxon>Methanobacteriota</taxon>
        <taxon>Stenosarchaea group</taxon>
        <taxon>Methanomicrobia</taxon>
        <taxon>Methanomicrobiales</taxon>
        <taxon>Methanomicrobiaceae</taxon>
        <taxon>Methanoculleus</taxon>
    </lineage>
</organism>
<evidence type="ECO:0000313" key="2">
    <source>
        <dbReference type="Proteomes" id="UP000054598"/>
    </source>
</evidence>
<sequence>MLITPCCLSVLTHQATTFFGYTLPVVSCLYVPPAVYSVLIGGEEMETTQWLVTLTFRVTVSGVRSKDDSVDAGLEQLKMGLCSGKDTPVEASVRRITNIVEEEPVFGVKW</sequence>
<reference evidence="2" key="1">
    <citation type="journal article" date="2015" name="MBio">
        <title>Genome-Resolved Metagenomic Analysis Reveals Roles for Candidate Phyla and Other Microbial Community Members in Biogeochemical Transformations in Oil Reservoirs.</title>
        <authorList>
            <person name="Hu P."/>
            <person name="Tom L."/>
            <person name="Singh A."/>
            <person name="Thomas B.C."/>
            <person name="Baker B.J."/>
            <person name="Piceno Y.M."/>
            <person name="Andersen G.L."/>
            <person name="Banfield J.F."/>
        </authorList>
    </citation>
    <scope>NUCLEOTIDE SEQUENCE [LARGE SCALE GENOMIC DNA]</scope>
</reference>
<evidence type="ECO:0000313" key="1">
    <source>
        <dbReference type="EMBL" id="KUK99701.1"/>
    </source>
</evidence>
<comment type="caution">
    <text evidence="1">The sequence shown here is derived from an EMBL/GenBank/DDBJ whole genome shotgun (WGS) entry which is preliminary data.</text>
</comment>
<dbReference type="PATRIC" id="fig|2198.3.peg.1712"/>
<dbReference type="Proteomes" id="UP000054598">
    <property type="component" value="Unassembled WGS sequence"/>
</dbReference>
<gene>
    <name evidence="1" type="ORF">XE10_1722</name>
</gene>
<protein>
    <submittedName>
        <fullName evidence="1">Uncharacterized protein</fullName>
    </submittedName>
</protein>